<accession>A0ABX5R8M1</accession>
<dbReference type="EMBL" id="CP026512">
    <property type="protein sequence ID" value="QAX81977.1"/>
    <property type="molecule type" value="Genomic_DNA"/>
</dbReference>
<evidence type="ECO:0000313" key="1">
    <source>
        <dbReference type="EMBL" id="QAX81977.1"/>
    </source>
</evidence>
<reference evidence="1 2" key="1">
    <citation type="journal article" date="2018" name="Genome Biol. Evol.">
        <title>Partnering With a Pest: Genomes of Hemlock Woolly Adelgid Symbionts Reveal Atypical Nutritional Provisioning Patterns in Dual-Obligate Bacteria.</title>
        <authorList>
            <person name="Weglarz K.M."/>
            <person name="Havill N.P."/>
            <person name="Burke G.R."/>
            <person name="von Dohlen C.D."/>
        </authorList>
    </citation>
    <scope>NUCLEOTIDE SEQUENCE [LARGE SCALE GENOMIC DNA]</scope>
    <source>
        <strain evidence="1 2">HWA_ENA</strain>
    </source>
</reference>
<dbReference type="Proteomes" id="UP000288953">
    <property type="component" value="Chromosome"/>
</dbReference>
<evidence type="ECO:0000313" key="2">
    <source>
        <dbReference type="Proteomes" id="UP000288953"/>
    </source>
</evidence>
<sequence length="31" mass="3553">MDYFNPLVVTIVIVIYNFDTLDILDSHIGVL</sequence>
<name>A0ABX5R8M1_9PSED</name>
<keyword evidence="2" id="KW-1185">Reference proteome</keyword>
<organism evidence="1 2">
    <name type="scientific">Candidatus Pseudomonas adelgestsugas</name>
    <dbReference type="NCBI Taxonomy" id="1302376"/>
    <lineage>
        <taxon>Bacteria</taxon>
        <taxon>Pseudomonadati</taxon>
        <taxon>Pseudomonadota</taxon>
        <taxon>Gammaproteobacteria</taxon>
        <taxon>Pseudomonadales</taxon>
        <taxon>Pseudomonadaceae</taxon>
        <taxon>Pseudomonas</taxon>
    </lineage>
</organism>
<protein>
    <submittedName>
        <fullName evidence="1">Uncharacterized protein</fullName>
    </submittedName>
</protein>
<proteinExistence type="predicted"/>
<gene>
    <name evidence="1" type="ORF">C3B55_00652</name>
</gene>